<dbReference type="Proteomes" id="UP000427906">
    <property type="component" value="Chromosome"/>
</dbReference>
<dbReference type="RefSeq" id="WP_155319231.1">
    <property type="nucleotide sequence ID" value="NZ_AP021874.1"/>
</dbReference>
<sequence length="200" mass="23146">MTAMSLTKEELKTLASSHSGFLGLDLSRISSVFIAQTFQMQANRVINVIQMLDEVRYLEGIKESSSTKKTELFRHPPLKGLRKKHFLDSQFIPQNMDSHYGFSYGGNKNLDKTINELIQQNKSGWIDDEFIGELSHRITFGAIEERARIKKLTGEWIVFQIYQNKNYYLTLGSHDEGDERIWERVKDVYDLDFPFLANSA</sequence>
<reference evidence="1 2" key="1">
    <citation type="submission" date="2019-11" db="EMBL/GenBank/DDBJ databases">
        <title>Comparative genomics of hydrocarbon-degrading Desulfosarcina strains.</title>
        <authorList>
            <person name="Watanabe M."/>
            <person name="Kojima H."/>
            <person name="Fukui M."/>
        </authorList>
    </citation>
    <scope>NUCLEOTIDE SEQUENCE [LARGE SCALE GENOMIC DNA]</scope>
    <source>
        <strain evidence="1 2">PL12</strain>
    </source>
</reference>
<dbReference type="AlphaFoldDB" id="A0A5K7YQ41"/>
<protein>
    <submittedName>
        <fullName evidence="1">Uncharacterized protein</fullName>
    </submittedName>
</protein>
<organism evidence="1 2">
    <name type="scientific">Desulfosarcina alkanivorans</name>
    <dbReference type="NCBI Taxonomy" id="571177"/>
    <lineage>
        <taxon>Bacteria</taxon>
        <taxon>Pseudomonadati</taxon>
        <taxon>Thermodesulfobacteriota</taxon>
        <taxon>Desulfobacteria</taxon>
        <taxon>Desulfobacterales</taxon>
        <taxon>Desulfosarcinaceae</taxon>
        <taxon>Desulfosarcina</taxon>
    </lineage>
</organism>
<name>A0A5K7YQ41_9BACT</name>
<accession>A0A5K7YQ41</accession>
<evidence type="ECO:0000313" key="2">
    <source>
        <dbReference type="Proteomes" id="UP000427906"/>
    </source>
</evidence>
<proteinExistence type="predicted"/>
<dbReference type="EMBL" id="AP021874">
    <property type="protein sequence ID" value="BBO71376.1"/>
    <property type="molecule type" value="Genomic_DNA"/>
</dbReference>
<keyword evidence="2" id="KW-1185">Reference proteome</keyword>
<evidence type="ECO:0000313" key="1">
    <source>
        <dbReference type="EMBL" id="BBO71376.1"/>
    </source>
</evidence>
<dbReference type="OrthoDB" id="8778623at2"/>
<gene>
    <name evidence="1" type="ORF">DSCA_53060</name>
</gene>
<dbReference type="KEGG" id="dalk:DSCA_53060"/>